<evidence type="ECO:0000313" key="3">
    <source>
        <dbReference type="Proteomes" id="UP000283269"/>
    </source>
</evidence>
<name>A0A409WQU1_PSICY</name>
<proteinExistence type="predicted"/>
<dbReference type="InParanoid" id="A0A409WQU1"/>
<dbReference type="AlphaFoldDB" id="A0A409WQU1"/>
<protein>
    <recommendedName>
        <fullName evidence="1">F-box domain-containing protein</fullName>
    </recommendedName>
</protein>
<sequence>MDLHVLILAHLDSYDILQTRKTCKILHDATLQRIVWIEALRQQCRKNNIYEATFPLSKMSLSDLEHAATVPSRWASLSSKPRKDENPLPNFITRRLHCPQRIAYDLEEELGEFSSFYLVPGGRYLVTFSWNWIAIWDLGQKPGPDTITDFQPLGVSALHFTGMSLVHPSPDGRGLRIFVSAAEQTLIKQDCYESSVFLIYEIYPQSVNPKLELIARLSPITTHDISFYSLSYNRLIFLEGSVLKIWDYKQHSWASWTVEQDYDQIIVGESTITLLCHTGVSVWPIPALSTSSPPFSNPFPPTATPHVTLSYPSPSPADTTWCVGPCDWFSGTTLPFLYDLVSWESKSQTVKMRRYEVVLSQDLKSSELIERRTFTFHGPDESDLLIQPSAFYEDSLVSLFYDATSNSIKLHTGSVLASSPQDKDNELAPESEARDTITLVKGEQITTGHAIGFCPISARLLYLDSENNICILDYVPRPAKEVSHSFRSICPGT</sequence>
<dbReference type="Pfam" id="PF00646">
    <property type="entry name" value="F-box"/>
    <property type="match status" value="1"/>
</dbReference>
<dbReference type="EMBL" id="NHYD01003305">
    <property type="protein sequence ID" value="PPQ80878.1"/>
    <property type="molecule type" value="Genomic_DNA"/>
</dbReference>
<feature type="domain" description="F-box" evidence="1">
    <location>
        <begin position="2"/>
        <end position="36"/>
    </location>
</feature>
<comment type="caution">
    <text evidence="2">The sequence shown here is derived from an EMBL/GenBank/DDBJ whole genome shotgun (WGS) entry which is preliminary data.</text>
</comment>
<gene>
    <name evidence="2" type="ORF">CVT25_001887</name>
</gene>
<dbReference type="InterPro" id="IPR001810">
    <property type="entry name" value="F-box_dom"/>
</dbReference>
<evidence type="ECO:0000313" key="2">
    <source>
        <dbReference type="EMBL" id="PPQ80878.1"/>
    </source>
</evidence>
<accession>A0A409WQU1</accession>
<evidence type="ECO:0000259" key="1">
    <source>
        <dbReference type="Pfam" id="PF00646"/>
    </source>
</evidence>
<keyword evidence="3" id="KW-1185">Reference proteome</keyword>
<reference evidence="2 3" key="1">
    <citation type="journal article" date="2018" name="Evol. Lett.">
        <title>Horizontal gene cluster transfer increased hallucinogenic mushroom diversity.</title>
        <authorList>
            <person name="Reynolds H.T."/>
            <person name="Vijayakumar V."/>
            <person name="Gluck-Thaler E."/>
            <person name="Korotkin H.B."/>
            <person name="Matheny P.B."/>
            <person name="Slot J.C."/>
        </authorList>
    </citation>
    <scope>NUCLEOTIDE SEQUENCE [LARGE SCALE GENOMIC DNA]</scope>
    <source>
        <strain evidence="2 3">2631</strain>
    </source>
</reference>
<dbReference type="OrthoDB" id="2688364at2759"/>
<organism evidence="2 3">
    <name type="scientific">Psilocybe cyanescens</name>
    <dbReference type="NCBI Taxonomy" id="93625"/>
    <lineage>
        <taxon>Eukaryota</taxon>
        <taxon>Fungi</taxon>
        <taxon>Dikarya</taxon>
        <taxon>Basidiomycota</taxon>
        <taxon>Agaricomycotina</taxon>
        <taxon>Agaricomycetes</taxon>
        <taxon>Agaricomycetidae</taxon>
        <taxon>Agaricales</taxon>
        <taxon>Agaricineae</taxon>
        <taxon>Strophariaceae</taxon>
        <taxon>Psilocybe</taxon>
    </lineage>
</organism>
<dbReference type="Proteomes" id="UP000283269">
    <property type="component" value="Unassembled WGS sequence"/>
</dbReference>